<keyword evidence="1" id="KW-1133">Transmembrane helix</keyword>
<dbReference type="RefSeq" id="WP_249658111.1">
    <property type="nucleotide sequence ID" value="NZ_JAMFMA010000003.1"/>
</dbReference>
<evidence type="ECO:0000313" key="3">
    <source>
        <dbReference type="Proteomes" id="UP001203607"/>
    </source>
</evidence>
<feature type="transmembrane region" description="Helical" evidence="1">
    <location>
        <begin position="79"/>
        <end position="98"/>
    </location>
</feature>
<feature type="transmembrane region" description="Helical" evidence="1">
    <location>
        <begin position="110"/>
        <end position="132"/>
    </location>
</feature>
<dbReference type="Proteomes" id="UP001203607">
    <property type="component" value="Unassembled WGS sequence"/>
</dbReference>
<evidence type="ECO:0000256" key="1">
    <source>
        <dbReference type="SAM" id="Phobius"/>
    </source>
</evidence>
<keyword evidence="1" id="KW-0812">Transmembrane</keyword>
<name>A0ABT0PU79_9FLAO</name>
<feature type="transmembrane region" description="Helical" evidence="1">
    <location>
        <begin position="6"/>
        <end position="25"/>
    </location>
</feature>
<comment type="caution">
    <text evidence="2">The sequence shown here is derived from an EMBL/GenBank/DDBJ whole genome shotgun (WGS) entry which is preliminary data.</text>
</comment>
<organism evidence="2 3">
    <name type="scientific">Flagellimonas spongiicola</name>
    <dbReference type="NCBI Taxonomy" id="2942208"/>
    <lineage>
        <taxon>Bacteria</taxon>
        <taxon>Pseudomonadati</taxon>
        <taxon>Bacteroidota</taxon>
        <taxon>Flavobacteriia</taxon>
        <taxon>Flavobacteriales</taxon>
        <taxon>Flavobacteriaceae</taxon>
        <taxon>Flagellimonas</taxon>
    </lineage>
</organism>
<reference evidence="2 3" key="1">
    <citation type="submission" date="2022-05" db="EMBL/GenBank/DDBJ databases">
        <authorList>
            <person name="Park J.-S."/>
        </authorList>
    </citation>
    <scope>NUCLEOTIDE SEQUENCE [LARGE SCALE GENOMIC DNA]</scope>
    <source>
        <strain evidence="2 3">2012CJ35-5</strain>
    </source>
</reference>
<evidence type="ECO:0000313" key="2">
    <source>
        <dbReference type="EMBL" id="MCL6274924.1"/>
    </source>
</evidence>
<proteinExistence type="predicted"/>
<accession>A0ABT0PU79</accession>
<dbReference type="InterPro" id="IPR025597">
    <property type="entry name" value="DUF4345"/>
</dbReference>
<feature type="transmembrane region" description="Helical" evidence="1">
    <location>
        <begin position="56"/>
        <end position="73"/>
    </location>
</feature>
<protein>
    <submittedName>
        <fullName evidence="2">DUF4345 domain-containing protein</fullName>
    </submittedName>
</protein>
<sequence>MEIFQIITLSLSGLMLFFVGIMRLFKPANSYCLKTYLANPNNTLNNDRDLSNEMRGIGSVTLFAGILILLGLLLSDFRFTSFIVATLVFVGFALGRILSQVVDGKPSKDLIQGLVFELIFGTLNLICLIYLLT</sequence>
<keyword evidence="3" id="KW-1185">Reference proteome</keyword>
<dbReference type="Pfam" id="PF14248">
    <property type="entry name" value="DUF4345"/>
    <property type="match status" value="1"/>
</dbReference>
<keyword evidence="1" id="KW-0472">Membrane</keyword>
<gene>
    <name evidence="2" type="ORF">M3P19_12960</name>
</gene>
<dbReference type="EMBL" id="JAMFMA010000003">
    <property type="protein sequence ID" value="MCL6274924.1"/>
    <property type="molecule type" value="Genomic_DNA"/>
</dbReference>